<dbReference type="InterPro" id="IPR050979">
    <property type="entry name" value="LD-transpeptidase"/>
</dbReference>
<gene>
    <name evidence="9" type="ORF">E4031_07835</name>
    <name evidence="8" type="ORF">E4Z98_01130</name>
</gene>
<evidence type="ECO:0000256" key="3">
    <source>
        <dbReference type="ARBA" id="ARBA00022960"/>
    </source>
</evidence>
<accession>A0AAJ5EDK6</accession>
<keyword evidence="4 6" id="KW-0573">Peptidoglycan synthesis</keyword>
<dbReference type="Proteomes" id="UP000296883">
    <property type="component" value="Chromosome"/>
</dbReference>
<dbReference type="PANTHER" id="PTHR30582">
    <property type="entry name" value="L,D-TRANSPEPTIDASE"/>
    <property type="match status" value="1"/>
</dbReference>
<dbReference type="Gene3D" id="2.40.440.10">
    <property type="entry name" value="L,D-transpeptidase catalytic domain-like"/>
    <property type="match status" value="1"/>
</dbReference>
<keyword evidence="2" id="KW-0808">Transferase</keyword>
<evidence type="ECO:0000313" key="9">
    <source>
        <dbReference type="EMBL" id="TFZ40299.1"/>
    </source>
</evidence>
<dbReference type="AlphaFoldDB" id="A0AAJ5EDK6"/>
<dbReference type="PROSITE" id="PS52029">
    <property type="entry name" value="LD_TPASE"/>
    <property type="match status" value="1"/>
</dbReference>
<keyword evidence="3 6" id="KW-0133">Cell shape</keyword>
<evidence type="ECO:0000313" key="8">
    <source>
        <dbReference type="EMBL" id="QCA28021.1"/>
    </source>
</evidence>
<dbReference type="PANTHER" id="PTHR30582:SF33">
    <property type="entry name" value="EXPORTED PROTEIN"/>
    <property type="match status" value="1"/>
</dbReference>
<dbReference type="GO" id="GO:0071555">
    <property type="term" value="P:cell wall organization"/>
    <property type="evidence" value="ECO:0007669"/>
    <property type="project" value="UniProtKB-UniRule"/>
</dbReference>
<feature type="active site" description="Proton donor/acceptor" evidence="6">
    <location>
        <position position="417"/>
    </location>
</feature>
<evidence type="ECO:0000256" key="6">
    <source>
        <dbReference type="PROSITE-ProRule" id="PRU01373"/>
    </source>
</evidence>
<dbReference type="InterPro" id="IPR022029">
    <property type="entry name" value="YoaR-like_PG-bd"/>
</dbReference>
<dbReference type="Pfam" id="PF12229">
    <property type="entry name" value="PG_binding_4"/>
    <property type="match status" value="2"/>
</dbReference>
<evidence type="ECO:0000256" key="4">
    <source>
        <dbReference type="ARBA" id="ARBA00022984"/>
    </source>
</evidence>
<dbReference type="SUPFAM" id="SSF143985">
    <property type="entry name" value="L,D-transpeptidase pre-catalytic domain-like"/>
    <property type="match status" value="1"/>
</dbReference>
<dbReference type="GO" id="GO:0018104">
    <property type="term" value="P:peptidoglycan-protein cross-linking"/>
    <property type="evidence" value="ECO:0007669"/>
    <property type="project" value="TreeGrafter"/>
</dbReference>
<protein>
    <recommendedName>
        <fullName evidence="7">L,D-TPase catalytic domain-containing protein</fullName>
    </recommendedName>
</protein>
<feature type="domain" description="L,D-TPase catalytic" evidence="7">
    <location>
        <begin position="339"/>
        <end position="462"/>
    </location>
</feature>
<evidence type="ECO:0000256" key="2">
    <source>
        <dbReference type="ARBA" id="ARBA00022679"/>
    </source>
</evidence>
<dbReference type="EMBL" id="SRHU01000026">
    <property type="protein sequence ID" value="TFZ40299.1"/>
    <property type="molecule type" value="Genomic_DNA"/>
</dbReference>
<sequence>MYMNKKAILLLLSGLLIVLAAVGYFLKADYYNNHFLPNTTINTLDVSNLTAVEANQKLVEKADENQFVITDKEKSWKEMRTSSLGVEYDFKQKATDLLAKQNKNTWLLSYLSDHKHTIESNAINEKVLNSALDELSKEVKQLNEQRTPSKNASIEQTDKGFQITPEVYGDAINVTAFIKELKNNLTQGKHTIEMEAFVDKPSVTEKDESLTKELEHIHSITKQTVTYHINGETINVPAETITSWVIYDSKEKHATLDQTAVLNYLTSLAEKYNTSSQPTKFASSKRGTVTVPAGSYSWSIATETEAAALTADLTENKSVDRSPAYQGSASPDSPLIGNTYIEVDLDNQHMWYYKDGKVVLETDIVSGKPKTLTPHGVFYVWNKERNATLRGTNDDGSKYASPVDYWMPVDWTGVGIHDSDWQPEYGGDLWKTRGSHGCINTPPAIMKQLFEKVEVGTPVLIF</sequence>
<keyword evidence="5 6" id="KW-0961">Cell wall biogenesis/degradation</keyword>
<evidence type="ECO:0000256" key="1">
    <source>
        <dbReference type="ARBA" id="ARBA00004752"/>
    </source>
</evidence>
<feature type="active site" description="Nucleophile" evidence="6">
    <location>
        <position position="438"/>
    </location>
</feature>
<dbReference type="Proteomes" id="UP000297725">
    <property type="component" value="Unassembled WGS sequence"/>
</dbReference>
<proteinExistence type="predicted"/>
<dbReference type="Pfam" id="PF03734">
    <property type="entry name" value="YkuD"/>
    <property type="match status" value="1"/>
</dbReference>
<dbReference type="InterPro" id="IPR005490">
    <property type="entry name" value="LD_TPept_cat_dom"/>
</dbReference>
<reference evidence="8 10" key="2">
    <citation type="journal article" date="2020" name="Int. J. Syst. Evol. Microbiol.">
        <title>Vagococcus xieshaowenii sp. nov., isolated from snow finch (Montifringilla taczanowskii) cloacal content.</title>
        <authorList>
            <person name="Ge Y."/>
            <person name="Yang J."/>
            <person name="Lai X.H."/>
            <person name="Zhang G."/>
            <person name="Jin D."/>
            <person name="Lu S."/>
            <person name="Wang B."/>
            <person name="Huang Y."/>
            <person name="Huang Y."/>
            <person name="Ren Z."/>
            <person name="Zhang X."/>
            <person name="Xu J."/>
        </authorList>
    </citation>
    <scope>NUCLEOTIDE SEQUENCE [LARGE SCALE GENOMIC DNA]</scope>
    <source>
        <strain evidence="10">personal::cf-49</strain>
        <strain evidence="8">Personal::cf-49</strain>
    </source>
</reference>
<dbReference type="Gene3D" id="3.10.20.800">
    <property type="match status" value="1"/>
</dbReference>
<evidence type="ECO:0000259" key="7">
    <source>
        <dbReference type="PROSITE" id="PS52029"/>
    </source>
</evidence>
<dbReference type="EMBL" id="CP038865">
    <property type="protein sequence ID" value="QCA28021.1"/>
    <property type="molecule type" value="Genomic_DNA"/>
</dbReference>
<evidence type="ECO:0000313" key="10">
    <source>
        <dbReference type="Proteomes" id="UP000296883"/>
    </source>
</evidence>
<evidence type="ECO:0000256" key="5">
    <source>
        <dbReference type="ARBA" id="ARBA00023316"/>
    </source>
</evidence>
<reference evidence="9 11" key="1">
    <citation type="submission" date="2019-03" db="EMBL/GenBank/DDBJ databases">
        <title>Vagococcus sp. was isolated fron gut of Carduelis flavirostris.</title>
        <authorList>
            <person name="Ge Y."/>
        </authorList>
    </citation>
    <scope>NUCLEOTIDE SEQUENCE [LARGE SCALE GENOMIC DNA]</scope>
    <source>
        <strain evidence="9 11">CF-210</strain>
    </source>
</reference>
<organism evidence="9 11">
    <name type="scientific">Vagococcus xieshaowenii</name>
    <dbReference type="NCBI Taxonomy" id="2562451"/>
    <lineage>
        <taxon>Bacteria</taxon>
        <taxon>Bacillati</taxon>
        <taxon>Bacillota</taxon>
        <taxon>Bacilli</taxon>
        <taxon>Lactobacillales</taxon>
        <taxon>Enterococcaceae</taxon>
        <taxon>Vagococcus</taxon>
    </lineage>
</organism>
<name>A0AAJ5EDK6_9ENTE</name>
<keyword evidence="10" id="KW-1185">Reference proteome</keyword>
<comment type="pathway">
    <text evidence="1 6">Cell wall biogenesis; peptidoglycan biosynthesis.</text>
</comment>
<dbReference type="InterPro" id="IPR038054">
    <property type="entry name" value="LD_TPept-like_central_sf"/>
</dbReference>
<dbReference type="InterPro" id="IPR038063">
    <property type="entry name" value="Transpep_catalytic_dom"/>
</dbReference>
<dbReference type="CDD" id="cd16913">
    <property type="entry name" value="YkuD_like"/>
    <property type="match status" value="1"/>
</dbReference>
<dbReference type="SUPFAM" id="SSF141523">
    <property type="entry name" value="L,D-transpeptidase catalytic domain-like"/>
    <property type="match status" value="1"/>
</dbReference>
<dbReference type="GO" id="GO:0016740">
    <property type="term" value="F:transferase activity"/>
    <property type="evidence" value="ECO:0007669"/>
    <property type="project" value="UniProtKB-KW"/>
</dbReference>
<evidence type="ECO:0000313" key="11">
    <source>
        <dbReference type="Proteomes" id="UP000297725"/>
    </source>
</evidence>
<dbReference type="GO" id="GO:0005576">
    <property type="term" value="C:extracellular region"/>
    <property type="evidence" value="ECO:0007669"/>
    <property type="project" value="TreeGrafter"/>
</dbReference>
<dbReference type="GO" id="GO:0071972">
    <property type="term" value="F:peptidoglycan L,D-transpeptidase activity"/>
    <property type="evidence" value="ECO:0007669"/>
    <property type="project" value="TreeGrafter"/>
</dbReference>
<dbReference type="GO" id="GO:0008360">
    <property type="term" value="P:regulation of cell shape"/>
    <property type="evidence" value="ECO:0007669"/>
    <property type="project" value="UniProtKB-UniRule"/>
</dbReference>